<protein>
    <submittedName>
        <fullName evidence="3">DDE_Tnp_1_7 domain-containing protein</fullName>
    </submittedName>
</protein>
<reference evidence="1 2" key="1">
    <citation type="submission" date="2018-11" db="EMBL/GenBank/DDBJ databases">
        <authorList>
            <consortium name="Pathogen Informatics"/>
        </authorList>
    </citation>
    <scope>NUCLEOTIDE SEQUENCE [LARGE SCALE GENOMIC DNA]</scope>
</reference>
<accession>A0A3P8BJT3</accession>
<dbReference type="EMBL" id="UZAH01030282">
    <property type="protein sequence ID" value="VDP09978.1"/>
    <property type="molecule type" value="Genomic_DNA"/>
</dbReference>
<organism evidence="2 3">
    <name type="scientific">Heligmosomoides polygyrus</name>
    <name type="common">Parasitic roundworm</name>
    <dbReference type="NCBI Taxonomy" id="6339"/>
    <lineage>
        <taxon>Eukaryota</taxon>
        <taxon>Metazoa</taxon>
        <taxon>Ecdysozoa</taxon>
        <taxon>Nematoda</taxon>
        <taxon>Chromadorea</taxon>
        <taxon>Rhabditida</taxon>
        <taxon>Rhabditina</taxon>
        <taxon>Rhabditomorpha</taxon>
        <taxon>Strongyloidea</taxon>
        <taxon>Heligmosomidae</taxon>
        <taxon>Heligmosomoides</taxon>
    </lineage>
</organism>
<dbReference type="AlphaFoldDB" id="A0A183G7P1"/>
<accession>A0A183G7P1</accession>
<reference evidence="3" key="2">
    <citation type="submission" date="2019-09" db="UniProtKB">
        <authorList>
            <consortium name="WormBaseParasite"/>
        </authorList>
    </citation>
    <scope>IDENTIFICATION</scope>
</reference>
<name>A0A183G7P1_HELPZ</name>
<evidence type="ECO:0000313" key="3">
    <source>
        <dbReference type="WBParaSite" id="HPBE_0001782301-mRNA-1"/>
    </source>
</evidence>
<gene>
    <name evidence="1" type="ORF">HPBE_LOCUS17822</name>
</gene>
<dbReference type="Proteomes" id="UP000050761">
    <property type="component" value="Unassembled WGS sequence"/>
</dbReference>
<sequence length="146" mass="17083">METKMLRWTAGVTRLDRVRNDSIRQRFGVTPMFEKMREARLRWYGHVLRANNDTVRKNGLNLDVGADANAKEVLNSVDVEWSRRLVMLCLRLLFAPMVEHVVIADRMHFLRERGHRIHRVPLFEPKISPRNTVIIAVKEPSVQGEE</sequence>
<proteinExistence type="predicted"/>
<dbReference type="PANTHER" id="PTHR12496">
    <property type="entry name" value="CGI-41 METHYLTRANSFERASE"/>
    <property type="match status" value="1"/>
</dbReference>
<dbReference type="PANTHER" id="PTHR12496:SF2">
    <property type="entry name" value="METHYLTRANSFERASE-LIKE PROTEIN 25B"/>
    <property type="match status" value="1"/>
</dbReference>
<evidence type="ECO:0000313" key="1">
    <source>
        <dbReference type="EMBL" id="VDP09978.1"/>
    </source>
</evidence>
<dbReference type="InterPro" id="IPR052220">
    <property type="entry name" value="METTL25"/>
</dbReference>
<evidence type="ECO:0000313" key="2">
    <source>
        <dbReference type="Proteomes" id="UP000050761"/>
    </source>
</evidence>
<dbReference type="WBParaSite" id="HPBE_0001782301-mRNA-1">
    <property type="protein sequence ID" value="HPBE_0001782301-mRNA-1"/>
    <property type="gene ID" value="HPBE_0001782301"/>
</dbReference>
<dbReference type="OrthoDB" id="771045at2759"/>
<keyword evidence="2" id="KW-1185">Reference proteome</keyword>